<keyword evidence="2" id="KW-1185">Reference proteome</keyword>
<evidence type="ECO:0000313" key="1">
    <source>
        <dbReference type="EMBL" id="MCI8210832.1"/>
    </source>
</evidence>
<accession>A0ABS9ZKR8</accession>
<comment type="caution">
    <text evidence="1">The sequence shown here is derived from an EMBL/GenBank/DDBJ whole genome shotgun (WGS) entry which is preliminary data.</text>
</comment>
<evidence type="ECO:0000313" key="2">
    <source>
        <dbReference type="Proteomes" id="UP001320513"/>
    </source>
</evidence>
<reference evidence="1 2" key="1">
    <citation type="submission" date="2015-12" db="EMBL/GenBank/DDBJ databases">
        <title>Phylogenomics in the description of a new species in the Pseudomonas syringae group.</title>
        <authorList>
            <person name="Busquets A."/>
            <person name="Gomila M."/>
            <person name="Beiki F."/>
            <person name="Rahimian H."/>
            <person name="Mulet M."/>
            <person name="Sanchez D."/>
            <person name="Garcia-Valdes E."/>
            <person name="Lalucat J."/>
        </authorList>
    </citation>
    <scope>NUCLEOTIDE SEQUENCE [LARGE SCALE GENOMIC DNA]</scope>
    <source>
        <strain evidence="1 2">S25</strain>
    </source>
</reference>
<sequence>MDFDLHLRPKRWERIKVEILADTGSIQNQDYAHLIDADIRVMWASSGYTRQGRTVLGQAEHVMCGNLELRQFKQQGLTR</sequence>
<gene>
    <name evidence="1" type="ORF">AUC61_14950</name>
</gene>
<name>A0ABS9ZKR8_9PSED</name>
<organism evidence="1 2">
    <name type="scientific">Pseudomonas maioricensis</name>
    <dbReference type="NCBI Taxonomy" id="1766623"/>
    <lineage>
        <taxon>Bacteria</taxon>
        <taxon>Pseudomonadati</taxon>
        <taxon>Pseudomonadota</taxon>
        <taxon>Gammaproteobacteria</taxon>
        <taxon>Pseudomonadales</taxon>
        <taxon>Pseudomonadaceae</taxon>
        <taxon>Pseudomonas</taxon>
    </lineage>
</organism>
<dbReference type="EMBL" id="LOHG01000008">
    <property type="protein sequence ID" value="MCI8210832.1"/>
    <property type="molecule type" value="Genomic_DNA"/>
</dbReference>
<protein>
    <submittedName>
        <fullName evidence="1">Uncharacterized protein</fullName>
    </submittedName>
</protein>
<proteinExistence type="predicted"/>
<dbReference type="Proteomes" id="UP001320513">
    <property type="component" value="Unassembled WGS sequence"/>
</dbReference>